<dbReference type="EMBL" id="FYAJ01000001">
    <property type="protein sequence ID" value="SMY32863.1"/>
    <property type="molecule type" value="Genomic_DNA"/>
</dbReference>
<evidence type="ECO:0000313" key="1">
    <source>
        <dbReference type="EMBL" id="SMY32863.1"/>
    </source>
</evidence>
<dbReference type="Pfam" id="PF10711">
    <property type="entry name" value="DUF2513"/>
    <property type="match status" value="1"/>
</dbReference>
<dbReference type="InterPro" id="IPR019650">
    <property type="entry name" value="DUF2513"/>
</dbReference>
<evidence type="ECO:0000313" key="2">
    <source>
        <dbReference type="Proteomes" id="UP000195719"/>
    </source>
</evidence>
<dbReference type="InterPro" id="IPR036390">
    <property type="entry name" value="WH_DNA-bd_sf"/>
</dbReference>
<keyword evidence="2" id="KW-1185">Reference proteome</keyword>
<dbReference type="RefSeq" id="WP_087852501.1">
    <property type="nucleotide sequence ID" value="NZ_FYAJ01000001.1"/>
</dbReference>
<evidence type="ECO:0008006" key="3">
    <source>
        <dbReference type="Google" id="ProtNLM"/>
    </source>
</evidence>
<dbReference type="AlphaFoldDB" id="A0A1Y6M8I0"/>
<name>A0A1Y6M8I0_9GAMM</name>
<organism evidence="1 2">
    <name type="scientific">Photobacterium andalusiense</name>
    <dbReference type="NCBI Taxonomy" id="2204296"/>
    <lineage>
        <taxon>Bacteria</taxon>
        <taxon>Pseudomonadati</taxon>
        <taxon>Pseudomonadota</taxon>
        <taxon>Gammaproteobacteria</taxon>
        <taxon>Vibrionales</taxon>
        <taxon>Vibrionaceae</taxon>
        <taxon>Photobacterium</taxon>
    </lineage>
</organism>
<dbReference type="SUPFAM" id="SSF46785">
    <property type="entry name" value="Winged helix' DNA-binding domain"/>
    <property type="match status" value="1"/>
</dbReference>
<gene>
    <name evidence="1" type="ORF">PAND9192_00647</name>
</gene>
<protein>
    <recommendedName>
        <fullName evidence="3">DUF2513 domain-containing protein</fullName>
    </recommendedName>
</protein>
<dbReference type="Proteomes" id="UP000195719">
    <property type="component" value="Unassembled WGS sequence"/>
</dbReference>
<reference evidence="2" key="1">
    <citation type="submission" date="2017-06" db="EMBL/GenBank/DDBJ databases">
        <authorList>
            <person name="Rodrigo-Torres L."/>
            <person name="Arahal R.D."/>
            <person name="Lucena T."/>
        </authorList>
    </citation>
    <scope>NUCLEOTIDE SEQUENCE [LARGE SCALE GENOMIC DNA]</scope>
    <source>
        <strain evidence="2">CECT 9192</strain>
    </source>
</reference>
<accession>A0A1Y6M8I0</accession>
<sequence>MKRDMSLIREILLSIEDNDEVLPVEGFSSEIIESHVKLLTEAHLVERYSFGINSFVTVIKLTWNGHEFLDSIREEQVWETIKSEFKEAGMSTIIKVGKDLAEGFAKKKVEAILCL</sequence>
<proteinExistence type="predicted"/>